<dbReference type="Pfam" id="PF20154">
    <property type="entry name" value="LNT_N"/>
    <property type="match status" value="1"/>
</dbReference>
<dbReference type="Pfam" id="PF00795">
    <property type="entry name" value="CN_hydrolase"/>
    <property type="match status" value="1"/>
</dbReference>
<dbReference type="InterPro" id="IPR036526">
    <property type="entry name" value="C-N_Hydrolase_sf"/>
</dbReference>
<dbReference type="Gene3D" id="3.60.110.10">
    <property type="entry name" value="Carbon-nitrogen hydrolase"/>
    <property type="match status" value="1"/>
</dbReference>
<dbReference type="NCBIfam" id="TIGR00546">
    <property type="entry name" value="lnt"/>
    <property type="match status" value="1"/>
</dbReference>
<keyword evidence="12" id="KW-1185">Reference proteome</keyword>
<evidence type="ECO:0000256" key="3">
    <source>
        <dbReference type="ARBA" id="ARBA00022679"/>
    </source>
</evidence>
<dbReference type="GO" id="GO:0005886">
    <property type="term" value="C:plasma membrane"/>
    <property type="evidence" value="ECO:0007669"/>
    <property type="project" value="UniProtKB-SubCell"/>
</dbReference>
<keyword evidence="4 8" id="KW-0812">Transmembrane</keyword>
<protein>
    <recommendedName>
        <fullName evidence="8">Apolipoprotein N-acyltransferase</fullName>
        <shortName evidence="8">ALP N-acyltransferase</shortName>
        <ecNumber evidence="8">2.3.1.269</ecNumber>
    </recommendedName>
</protein>
<dbReference type="CDD" id="cd07571">
    <property type="entry name" value="ALP_N-acyl_transferase"/>
    <property type="match status" value="1"/>
</dbReference>
<dbReference type="EC" id="2.3.1.269" evidence="8"/>
<dbReference type="PANTHER" id="PTHR38686">
    <property type="entry name" value="APOLIPOPROTEIN N-ACYLTRANSFERASE"/>
    <property type="match status" value="1"/>
</dbReference>
<organism evidence="11 12">
    <name type="scientific">Intrasporangium chromatireducens Q5-1</name>
    <dbReference type="NCBI Taxonomy" id="584657"/>
    <lineage>
        <taxon>Bacteria</taxon>
        <taxon>Bacillati</taxon>
        <taxon>Actinomycetota</taxon>
        <taxon>Actinomycetes</taxon>
        <taxon>Micrococcales</taxon>
        <taxon>Intrasporangiaceae</taxon>
        <taxon>Intrasporangium</taxon>
    </lineage>
</organism>
<comment type="function">
    <text evidence="8">Catalyzes the phospholipid dependent N-acylation of the N-terminal cysteine of apolipoprotein, the last step in lipoprotein maturation.</text>
</comment>
<dbReference type="HAMAP" id="MF_01148">
    <property type="entry name" value="Lnt"/>
    <property type="match status" value="1"/>
</dbReference>
<comment type="caution">
    <text evidence="8">Lacks conserved residue(s) required for the propagation of feature annotation.</text>
</comment>
<feature type="transmembrane region" description="Helical" evidence="8">
    <location>
        <begin position="56"/>
        <end position="77"/>
    </location>
</feature>
<comment type="caution">
    <text evidence="11">The sequence shown here is derived from an EMBL/GenBank/DDBJ whole genome shotgun (WGS) entry which is preliminary data.</text>
</comment>
<sequence>MRYLRSVVFLCRSLIALLAGGLMFLAFPTFNVWVAAPLSTAALALVLTGTGPRRGLVLGLIAGSSFFLPSLHWSGIYVGPVPWVALSLLEALFLGLAGALYGWLSRAGAVRPVAFALVWVVVEGLRSRTPYGGFPWLKLAFSQADSPFGRLVAIGGTPFVAFIVALTGALVGRCVQHVLLAHRGTAVGRHTARTRAVVALGAVAGLSVSGYAVALPLDGPTARLLGVQGNVPQPGLDFNAERRAVLDNHVEATLRAQRDVASGRTPRPDLVVWPENASDIDPLRNADARSLIDGTVAALGVPLIVGGLLEEPEDRLSNVSLLFEPGRGNTARYVKQHPVPFAEYIPNRDFWRTFSKQVDLVRRDIVAGDTTGIFTTAAAGGSQIRAGLAICFEVAYDALMRDAVEQGANVLVVQTNNATFGFTAESAQQLAISRIRAMEFGRAVVHISTVGQSALIKPDGTATQTTALFTQQVIQGDLPLREQLTLAARLGDLPEWSAVLTLAALVAWSSRPLSRQRRAIELETRLSRARPGENNAQHARASGRFRTSHE</sequence>
<feature type="transmembrane region" description="Helical" evidence="8">
    <location>
        <begin position="83"/>
        <end position="104"/>
    </location>
</feature>
<keyword evidence="6 8" id="KW-0472">Membrane</keyword>
<proteinExistence type="inferred from homology"/>
<feature type="transmembrane region" description="Helical" evidence="8">
    <location>
        <begin position="151"/>
        <end position="175"/>
    </location>
</feature>
<dbReference type="Proteomes" id="UP000019494">
    <property type="component" value="Unassembled WGS sequence"/>
</dbReference>
<dbReference type="UniPathway" id="UPA00666"/>
<dbReference type="InterPro" id="IPR004563">
    <property type="entry name" value="Apolipo_AcylTrfase"/>
</dbReference>
<dbReference type="PROSITE" id="PS50263">
    <property type="entry name" value="CN_HYDROLASE"/>
    <property type="match status" value="1"/>
</dbReference>
<evidence type="ECO:0000256" key="2">
    <source>
        <dbReference type="ARBA" id="ARBA00022475"/>
    </source>
</evidence>
<dbReference type="PATRIC" id="fig|584657.3.peg.292"/>
<dbReference type="SUPFAM" id="SSF56317">
    <property type="entry name" value="Carbon-nitrogen hydrolase"/>
    <property type="match status" value="1"/>
</dbReference>
<feature type="transmembrane region" description="Helical" evidence="8">
    <location>
        <begin position="7"/>
        <end position="26"/>
    </location>
</feature>
<keyword evidence="2 8" id="KW-1003">Cell membrane</keyword>
<feature type="domain" description="CN hydrolase" evidence="10">
    <location>
        <begin position="227"/>
        <end position="480"/>
    </location>
</feature>
<evidence type="ECO:0000259" key="10">
    <source>
        <dbReference type="PROSITE" id="PS50263"/>
    </source>
</evidence>
<evidence type="ECO:0000256" key="7">
    <source>
        <dbReference type="ARBA" id="ARBA00023315"/>
    </source>
</evidence>
<evidence type="ECO:0000313" key="11">
    <source>
        <dbReference type="EMBL" id="EWT07759.1"/>
    </source>
</evidence>
<feature type="transmembrane region" description="Helical" evidence="8">
    <location>
        <begin position="196"/>
        <end position="217"/>
    </location>
</feature>
<dbReference type="InterPro" id="IPR045378">
    <property type="entry name" value="LNT_N"/>
</dbReference>
<evidence type="ECO:0000256" key="8">
    <source>
        <dbReference type="HAMAP-Rule" id="MF_01148"/>
    </source>
</evidence>
<keyword evidence="7 8" id="KW-0012">Acyltransferase</keyword>
<evidence type="ECO:0000313" key="12">
    <source>
        <dbReference type="Proteomes" id="UP000019494"/>
    </source>
</evidence>
<keyword evidence="3 8" id="KW-0808">Transferase</keyword>
<dbReference type="PANTHER" id="PTHR38686:SF1">
    <property type="entry name" value="APOLIPOPROTEIN N-ACYLTRANSFERASE"/>
    <property type="match status" value="1"/>
</dbReference>
<dbReference type="EMBL" id="AWQS01000005">
    <property type="protein sequence ID" value="EWT07759.1"/>
    <property type="molecule type" value="Genomic_DNA"/>
</dbReference>
<keyword evidence="5 8" id="KW-1133">Transmembrane helix</keyword>
<name>W9GV56_9MICO</name>
<evidence type="ECO:0000256" key="4">
    <source>
        <dbReference type="ARBA" id="ARBA00022692"/>
    </source>
</evidence>
<evidence type="ECO:0000256" key="5">
    <source>
        <dbReference type="ARBA" id="ARBA00022989"/>
    </source>
</evidence>
<evidence type="ECO:0000256" key="6">
    <source>
        <dbReference type="ARBA" id="ARBA00023136"/>
    </source>
</evidence>
<comment type="similarity">
    <text evidence="8">Belongs to the CN hydrolase family. Apolipoprotein N-acyltransferase subfamily.</text>
</comment>
<dbReference type="AlphaFoldDB" id="W9GV56"/>
<comment type="subcellular location">
    <subcellularLocation>
        <location evidence="1 8">Cell membrane</location>
        <topology evidence="1 8">Multi-pass membrane protein</topology>
    </subcellularLocation>
</comment>
<comment type="pathway">
    <text evidence="8">Protein modification; lipoprotein biosynthesis (N-acyl transfer).</text>
</comment>
<dbReference type="GO" id="GO:0042158">
    <property type="term" value="P:lipoprotein biosynthetic process"/>
    <property type="evidence" value="ECO:0007669"/>
    <property type="project" value="UniProtKB-UniRule"/>
</dbReference>
<comment type="catalytic activity">
    <reaction evidence="8">
        <text>N-terminal S-1,2-diacyl-sn-glyceryl-L-cysteinyl-[lipoprotein] + a glycerophospholipid = N-acyl-S-1,2-diacyl-sn-glyceryl-L-cysteinyl-[lipoprotein] + a 2-acyl-sn-glycero-3-phospholipid + H(+)</text>
        <dbReference type="Rhea" id="RHEA:48228"/>
        <dbReference type="Rhea" id="RHEA-COMP:14681"/>
        <dbReference type="Rhea" id="RHEA-COMP:14684"/>
        <dbReference type="ChEBI" id="CHEBI:15378"/>
        <dbReference type="ChEBI" id="CHEBI:136912"/>
        <dbReference type="ChEBI" id="CHEBI:140656"/>
        <dbReference type="ChEBI" id="CHEBI:140657"/>
        <dbReference type="ChEBI" id="CHEBI:140660"/>
        <dbReference type="EC" id="2.3.1.269"/>
    </reaction>
</comment>
<reference evidence="12" key="1">
    <citation type="submission" date="2013-08" db="EMBL/GenBank/DDBJ databases">
        <title>Intrasporangium oryzae NRRL B-24470.</title>
        <authorList>
            <person name="Liu H."/>
            <person name="Wang G."/>
        </authorList>
    </citation>
    <scope>NUCLEOTIDE SEQUENCE [LARGE SCALE GENOMIC DNA]</scope>
    <source>
        <strain evidence="12">Q5-1</strain>
    </source>
</reference>
<dbReference type="InterPro" id="IPR003010">
    <property type="entry name" value="C-N_Hydrolase"/>
</dbReference>
<feature type="region of interest" description="Disordered" evidence="9">
    <location>
        <begin position="526"/>
        <end position="550"/>
    </location>
</feature>
<evidence type="ECO:0000256" key="1">
    <source>
        <dbReference type="ARBA" id="ARBA00004651"/>
    </source>
</evidence>
<gene>
    <name evidence="8" type="primary">lnt</name>
    <name evidence="11" type="ORF">N864_23655</name>
</gene>
<accession>W9GV56</accession>
<evidence type="ECO:0000256" key="9">
    <source>
        <dbReference type="SAM" id="MobiDB-lite"/>
    </source>
</evidence>
<dbReference type="GO" id="GO:0016410">
    <property type="term" value="F:N-acyltransferase activity"/>
    <property type="evidence" value="ECO:0007669"/>
    <property type="project" value="UniProtKB-UniRule"/>
</dbReference>